<name>A0A8H4RZH7_9HELO</name>
<sequence length="90" mass="10158">MSVRNPSGKFKQSEGTYAIGDGVLVTYDSRKAPLKGVIKEGSQTSANGKEIKWVVKVDGKDPYLHPKENDKWTSEKYLQKQKFPEKAEKK</sequence>
<proteinExistence type="predicted"/>
<comment type="caution">
    <text evidence="1">The sequence shown here is derived from an EMBL/GenBank/DDBJ whole genome shotgun (WGS) entry which is preliminary data.</text>
</comment>
<evidence type="ECO:0000313" key="1">
    <source>
        <dbReference type="EMBL" id="KAF4638046.1"/>
    </source>
</evidence>
<dbReference type="AlphaFoldDB" id="A0A8H4RZH7"/>
<accession>A0A8H4RZH7</accession>
<evidence type="ECO:0000313" key="2">
    <source>
        <dbReference type="Proteomes" id="UP000566819"/>
    </source>
</evidence>
<keyword evidence="2" id="KW-1185">Reference proteome</keyword>
<organism evidence="1 2">
    <name type="scientific">Cudoniella acicularis</name>
    <dbReference type="NCBI Taxonomy" id="354080"/>
    <lineage>
        <taxon>Eukaryota</taxon>
        <taxon>Fungi</taxon>
        <taxon>Dikarya</taxon>
        <taxon>Ascomycota</taxon>
        <taxon>Pezizomycotina</taxon>
        <taxon>Leotiomycetes</taxon>
        <taxon>Helotiales</taxon>
        <taxon>Tricladiaceae</taxon>
        <taxon>Cudoniella</taxon>
    </lineage>
</organism>
<reference evidence="1 2" key="1">
    <citation type="submission" date="2020-03" db="EMBL/GenBank/DDBJ databases">
        <title>Draft Genome Sequence of Cudoniella acicularis.</title>
        <authorList>
            <person name="Buettner E."/>
            <person name="Kellner H."/>
        </authorList>
    </citation>
    <scope>NUCLEOTIDE SEQUENCE [LARGE SCALE GENOMIC DNA]</scope>
    <source>
        <strain evidence="1 2">DSM 108380</strain>
    </source>
</reference>
<dbReference type="EMBL" id="JAAMPI010000001">
    <property type="protein sequence ID" value="KAF4638046.1"/>
    <property type="molecule type" value="Genomic_DNA"/>
</dbReference>
<protein>
    <submittedName>
        <fullName evidence="1">Uncharacterized protein</fullName>
    </submittedName>
</protein>
<dbReference type="Proteomes" id="UP000566819">
    <property type="component" value="Unassembled WGS sequence"/>
</dbReference>
<gene>
    <name evidence="1" type="ORF">G7Y89_g20</name>
</gene>